<dbReference type="PANTHER" id="PTHR45805">
    <property type="entry name" value="NUCLEAR HORMONE RECEPTOR HR3-RELATED"/>
    <property type="match status" value="1"/>
</dbReference>
<dbReference type="SMART" id="SM00430">
    <property type="entry name" value="HOLI"/>
    <property type="match status" value="1"/>
</dbReference>
<evidence type="ECO:0000313" key="13">
    <source>
        <dbReference type="Proteomes" id="UP000694865"/>
    </source>
</evidence>
<accession>A0ABM0MDQ5</accession>
<evidence type="ECO:0000256" key="1">
    <source>
        <dbReference type="ARBA" id="ARBA00004123"/>
    </source>
</evidence>
<feature type="region of interest" description="Disordered" evidence="10">
    <location>
        <begin position="361"/>
        <end position="397"/>
    </location>
</feature>
<dbReference type="InterPro" id="IPR000536">
    <property type="entry name" value="Nucl_hrmn_rcpt_lig-bd"/>
</dbReference>
<keyword evidence="4" id="KW-0862">Zinc</keyword>
<evidence type="ECO:0000256" key="9">
    <source>
        <dbReference type="ARBA" id="ARBA00023242"/>
    </source>
</evidence>
<reference evidence="14" key="1">
    <citation type="submission" date="2025-08" db="UniProtKB">
        <authorList>
            <consortium name="RefSeq"/>
        </authorList>
    </citation>
    <scope>IDENTIFICATION</scope>
    <source>
        <tissue evidence="14">Testes</tissue>
    </source>
</reference>
<evidence type="ECO:0000256" key="8">
    <source>
        <dbReference type="ARBA" id="ARBA00023170"/>
    </source>
</evidence>
<evidence type="ECO:0000256" key="7">
    <source>
        <dbReference type="ARBA" id="ARBA00023163"/>
    </source>
</evidence>
<comment type="subcellular location">
    <subcellularLocation>
        <location evidence="1">Nucleus</location>
    </subcellularLocation>
</comment>
<dbReference type="Proteomes" id="UP000694865">
    <property type="component" value="Unplaced"/>
</dbReference>
<dbReference type="PRINTS" id="PR00047">
    <property type="entry name" value="STROIDFINGER"/>
</dbReference>
<evidence type="ECO:0000313" key="14">
    <source>
        <dbReference type="RefSeq" id="XP_006818146.1"/>
    </source>
</evidence>
<keyword evidence="3" id="KW-0863">Zinc-finger</keyword>
<keyword evidence="7" id="KW-0804">Transcription</keyword>
<dbReference type="CDD" id="cd06916">
    <property type="entry name" value="NR_DBD_like"/>
    <property type="match status" value="1"/>
</dbReference>
<name>A0ABM0MDQ5_SACKO</name>
<keyword evidence="13" id="KW-1185">Reference proteome</keyword>
<dbReference type="GeneID" id="102805053"/>
<dbReference type="InterPro" id="IPR013088">
    <property type="entry name" value="Znf_NHR/GATA"/>
</dbReference>
<organism evidence="13 14">
    <name type="scientific">Saccoglossus kowalevskii</name>
    <name type="common">Acorn worm</name>
    <dbReference type="NCBI Taxonomy" id="10224"/>
    <lineage>
        <taxon>Eukaryota</taxon>
        <taxon>Metazoa</taxon>
        <taxon>Hemichordata</taxon>
        <taxon>Enteropneusta</taxon>
        <taxon>Harrimaniidae</taxon>
        <taxon>Saccoglossus</taxon>
    </lineage>
</organism>
<dbReference type="Gene3D" id="3.30.50.10">
    <property type="entry name" value="Erythroid Transcription Factor GATA-1, subunit A"/>
    <property type="match status" value="1"/>
</dbReference>
<evidence type="ECO:0000256" key="4">
    <source>
        <dbReference type="ARBA" id="ARBA00022833"/>
    </source>
</evidence>
<dbReference type="InterPro" id="IPR035500">
    <property type="entry name" value="NHR-like_dom_sf"/>
</dbReference>
<keyword evidence="2" id="KW-0479">Metal-binding</keyword>
<keyword evidence="5" id="KW-0805">Transcription regulation</keyword>
<evidence type="ECO:0000256" key="6">
    <source>
        <dbReference type="ARBA" id="ARBA00023125"/>
    </source>
</evidence>
<dbReference type="PROSITE" id="PS51030">
    <property type="entry name" value="NUCLEAR_REC_DBD_2"/>
    <property type="match status" value="1"/>
</dbReference>
<dbReference type="PANTHER" id="PTHR45805:SF2">
    <property type="entry name" value="NUCLEAR HORMONE RECEPTOR HR3-RELATED"/>
    <property type="match status" value="1"/>
</dbReference>
<keyword evidence="9" id="KW-0539">Nucleus</keyword>
<dbReference type="Gene3D" id="1.10.565.10">
    <property type="entry name" value="Retinoid X Receptor"/>
    <property type="match status" value="1"/>
</dbReference>
<dbReference type="SMART" id="SM00399">
    <property type="entry name" value="ZnF_C4"/>
    <property type="match status" value="1"/>
</dbReference>
<evidence type="ECO:0000256" key="3">
    <source>
        <dbReference type="ARBA" id="ARBA00022771"/>
    </source>
</evidence>
<evidence type="ECO:0000256" key="10">
    <source>
        <dbReference type="SAM" id="MobiDB-lite"/>
    </source>
</evidence>
<proteinExistence type="predicted"/>
<feature type="compositionally biased region" description="Polar residues" evidence="10">
    <location>
        <begin position="372"/>
        <end position="387"/>
    </location>
</feature>
<dbReference type="PROSITE" id="PS51843">
    <property type="entry name" value="NR_LBD"/>
    <property type="match status" value="1"/>
</dbReference>
<gene>
    <name evidence="14" type="primary">LOC102805053</name>
</gene>
<dbReference type="Pfam" id="PF00104">
    <property type="entry name" value="Hormone_recep"/>
    <property type="match status" value="1"/>
</dbReference>
<dbReference type="SUPFAM" id="SSF57716">
    <property type="entry name" value="Glucocorticoid receptor-like (DNA-binding domain)"/>
    <property type="match status" value="1"/>
</dbReference>
<evidence type="ECO:0000256" key="2">
    <source>
        <dbReference type="ARBA" id="ARBA00022723"/>
    </source>
</evidence>
<keyword evidence="6" id="KW-0238">DNA-binding</keyword>
<sequence>MGIWVCGDLSSGIHFGVYTCEGCKGFFRRSLKDSSFYHCHCNKDQPCEITLLTRNVCRYCRFDKCLSVGMSRDGIKLGRHLKILDKASDEFENKKDIPWKCAGLLKPVINHTRLNQSGHLTIDPITVNAVFQKKNSDDIDHGKSPSETSKTLSAVGLENVNVLENNGSGSTESVNDGIGLNKSVIENLSEDDGVLSMSNIEKSGQDSHCTDSVICSTANSVLSELVDSPMISQPGSCLESCQNEDIPGSCLESCQNEDIVNNLMQNKSVQIRKSDISDKVCNIVDKDEVKSIVSPSSTYSSKVASALNRNQSSTWRTLSENKEFSQNMVVPSKSNTENLVKSLMNIEQKTSISGLNTVLQRTHSRDEEESVKSLSAVSSRTDSQCTPSGEHESKKMKGISKDIDKITEELIQETQALISKTTPPTQDLLGVTANQMQIKCEPKPSPVEVTKQKRTTFEQEQFMFEMARAYDRVTLVFSTYANSPTFCKAAQKEVVNYPFKSYLRSLQLKEVDGVIDKLLVRILFTANLKSNPDIFFEAEWLLMKEQIVGHITAIINFAKRIPGFRQIVEDDQVALMKMGTFPCVLARFAQNYNTEYLRFEDTFLTVSYLKVLVGGICEIKAFAKTFQQYHLDRIEMALFLAIIILNPELPCLNNSQAVLNLNVLVMDTLKAYCLEKCNTGMTCLYETLQATVVELKDIAQKHQKNFQMARIEIDLPALLVEIHMS</sequence>
<evidence type="ECO:0000256" key="5">
    <source>
        <dbReference type="ARBA" id="ARBA00023015"/>
    </source>
</evidence>
<evidence type="ECO:0000259" key="11">
    <source>
        <dbReference type="PROSITE" id="PS51030"/>
    </source>
</evidence>
<feature type="domain" description="NR LBD" evidence="12">
    <location>
        <begin position="510"/>
        <end position="725"/>
    </location>
</feature>
<protein>
    <submittedName>
        <fullName evidence="14">Uncharacterized protein LOC102805053</fullName>
    </submittedName>
</protein>
<dbReference type="InterPro" id="IPR001628">
    <property type="entry name" value="Znf_hrmn_rcpt"/>
</dbReference>
<dbReference type="RefSeq" id="XP_006818146.1">
    <property type="nucleotide sequence ID" value="XM_006818083.1"/>
</dbReference>
<feature type="domain" description="Nuclear receptor" evidence="11">
    <location>
        <begin position="1"/>
        <end position="77"/>
    </location>
</feature>
<evidence type="ECO:0000259" key="12">
    <source>
        <dbReference type="PROSITE" id="PS51843"/>
    </source>
</evidence>
<dbReference type="SUPFAM" id="SSF48508">
    <property type="entry name" value="Nuclear receptor ligand-binding domain"/>
    <property type="match status" value="1"/>
</dbReference>
<dbReference type="Pfam" id="PF00105">
    <property type="entry name" value="zf-C4"/>
    <property type="match status" value="1"/>
</dbReference>
<keyword evidence="8" id="KW-0675">Receptor</keyword>